<accession>A0A654F2M8</accession>
<organism evidence="1 2">
    <name type="scientific">Arabidopsis thaliana</name>
    <name type="common">Mouse-ear cress</name>
    <dbReference type="NCBI Taxonomy" id="3702"/>
    <lineage>
        <taxon>Eukaryota</taxon>
        <taxon>Viridiplantae</taxon>
        <taxon>Streptophyta</taxon>
        <taxon>Embryophyta</taxon>
        <taxon>Tracheophyta</taxon>
        <taxon>Spermatophyta</taxon>
        <taxon>Magnoliopsida</taxon>
        <taxon>eudicotyledons</taxon>
        <taxon>Gunneridae</taxon>
        <taxon>Pentapetalae</taxon>
        <taxon>rosids</taxon>
        <taxon>malvids</taxon>
        <taxon>Brassicales</taxon>
        <taxon>Brassicaceae</taxon>
        <taxon>Camelineae</taxon>
        <taxon>Arabidopsis</taxon>
    </lineage>
</organism>
<evidence type="ECO:0000313" key="1">
    <source>
        <dbReference type="EMBL" id="VYS55776.1"/>
    </source>
</evidence>
<dbReference type="Proteomes" id="UP000426265">
    <property type="component" value="Unassembled WGS sequence"/>
</dbReference>
<evidence type="ECO:0000313" key="2">
    <source>
        <dbReference type="Proteomes" id="UP000426265"/>
    </source>
</evidence>
<reference evidence="1 2" key="1">
    <citation type="submission" date="2019-11" db="EMBL/GenBank/DDBJ databases">
        <authorList>
            <person name="Jiao W.-B."/>
            <person name="Schneeberger K."/>
        </authorList>
    </citation>
    <scope>NUCLEOTIDE SEQUENCE [LARGE SCALE GENOMIC DNA]</scope>
    <source>
        <strain evidence="2">cv. An-1</strain>
    </source>
</reference>
<proteinExistence type="predicted"/>
<dbReference type="EMBL" id="CACRSJ010000105">
    <property type="protein sequence ID" value="VYS55776.1"/>
    <property type="molecule type" value="Genomic_DNA"/>
</dbReference>
<name>A0A654F2M8_ARATH</name>
<protein>
    <submittedName>
        <fullName evidence="1">Uncharacterized protein</fullName>
    </submittedName>
</protein>
<dbReference type="AlphaFoldDB" id="A0A654F2M8"/>
<gene>
    <name evidence="1" type="ORF">AN1_LOCUS11230</name>
</gene>
<sequence>MGPSVEAICSVSVSVLLDPEAMIGINRNPIFCVSPILL</sequence>